<comment type="caution">
    <text evidence="1">The sequence shown here is derived from an EMBL/GenBank/DDBJ whole genome shotgun (WGS) entry which is preliminary data.</text>
</comment>
<dbReference type="AlphaFoldDB" id="A0A2G9GQV2"/>
<dbReference type="OrthoDB" id="1740797at2759"/>
<evidence type="ECO:0000313" key="2">
    <source>
        <dbReference type="Proteomes" id="UP000231279"/>
    </source>
</evidence>
<dbReference type="PANTHER" id="PTHR33223">
    <property type="entry name" value="CCHC-TYPE DOMAIN-CONTAINING PROTEIN"/>
    <property type="match status" value="1"/>
</dbReference>
<evidence type="ECO:0008006" key="3">
    <source>
        <dbReference type="Google" id="ProtNLM"/>
    </source>
</evidence>
<organism evidence="1 2">
    <name type="scientific">Handroanthus impetiginosus</name>
    <dbReference type="NCBI Taxonomy" id="429701"/>
    <lineage>
        <taxon>Eukaryota</taxon>
        <taxon>Viridiplantae</taxon>
        <taxon>Streptophyta</taxon>
        <taxon>Embryophyta</taxon>
        <taxon>Tracheophyta</taxon>
        <taxon>Spermatophyta</taxon>
        <taxon>Magnoliopsida</taxon>
        <taxon>eudicotyledons</taxon>
        <taxon>Gunneridae</taxon>
        <taxon>Pentapetalae</taxon>
        <taxon>asterids</taxon>
        <taxon>lamiids</taxon>
        <taxon>Lamiales</taxon>
        <taxon>Bignoniaceae</taxon>
        <taxon>Crescentiina</taxon>
        <taxon>Tabebuia alliance</taxon>
        <taxon>Handroanthus</taxon>
    </lineage>
</organism>
<gene>
    <name evidence="1" type="ORF">CDL12_20032</name>
</gene>
<proteinExistence type="predicted"/>
<name>A0A2G9GQV2_9LAMI</name>
<keyword evidence="2" id="KW-1185">Reference proteome</keyword>
<sequence>MTFRQGVSETIYEAWSRFKKILRNCPNHDIPWHIQVHTFYHGLTDGGKDKLDHLSGDSFLSETIVECHNLLNNLVANHYEKKLERATLSKAIGVIEVDQVITLNAKIDSLMQSMKNFGVNQVQHIPVTCDECGEGHPSYQCPHNVESIQFGLLTSNTEPNPRQYGKAQCQAVTLRNSREFQEVVKEPTKAKGNKVISEENEKEVEAPLEISVKFAVAEIPYISIKFIVAEIPYISNKAMVAEIPCSSVKFFVAKIPCISIKFVVAEISYVSIKFFVAEILYISIKFVVTEISCISNKFIVAEAQESHVNWKKMSHVHNTCAV</sequence>
<evidence type="ECO:0000313" key="1">
    <source>
        <dbReference type="EMBL" id="PIN07400.1"/>
    </source>
</evidence>
<protein>
    <recommendedName>
        <fullName evidence="3">Retrotransposon gag domain-containing protein</fullName>
    </recommendedName>
</protein>
<dbReference type="PANTHER" id="PTHR33223:SF11">
    <property type="entry name" value="ELEMENT PROTEIN, PUTATIVE-RELATED"/>
    <property type="match status" value="1"/>
</dbReference>
<dbReference type="Proteomes" id="UP000231279">
    <property type="component" value="Unassembled WGS sequence"/>
</dbReference>
<dbReference type="EMBL" id="NKXS01004114">
    <property type="protein sequence ID" value="PIN07400.1"/>
    <property type="molecule type" value="Genomic_DNA"/>
</dbReference>
<accession>A0A2G9GQV2</accession>
<reference evidence="2" key="1">
    <citation type="journal article" date="2018" name="Gigascience">
        <title>Genome assembly of the Pink Ipe (Handroanthus impetiginosus, Bignoniaceae), a highly valued, ecologically keystone Neotropical timber forest tree.</title>
        <authorList>
            <person name="Silva-Junior O.B."/>
            <person name="Grattapaglia D."/>
            <person name="Novaes E."/>
            <person name="Collevatti R.G."/>
        </authorList>
    </citation>
    <scope>NUCLEOTIDE SEQUENCE [LARGE SCALE GENOMIC DNA]</scope>
    <source>
        <strain evidence="2">cv. UFG-1</strain>
    </source>
</reference>